<keyword evidence="1" id="KW-0472">Membrane</keyword>
<protein>
    <submittedName>
        <fullName evidence="2">Uncharacterized protein</fullName>
    </submittedName>
</protein>
<evidence type="ECO:0000313" key="2">
    <source>
        <dbReference type="EMBL" id="ARF09288.1"/>
    </source>
</evidence>
<organism evidence="2">
    <name type="scientific">Catovirus CTV1</name>
    <dbReference type="NCBI Taxonomy" id="1977631"/>
    <lineage>
        <taxon>Viruses</taxon>
        <taxon>Varidnaviria</taxon>
        <taxon>Bamfordvirae</taxon>
        <taxon>Nucleocytoviricota</taxon>
        <taxon>Megaviricetes</taxon>
        <taxon>Imitervirales</taxon>
        <taxon>Mimiviridae</taxon>
        <taxon>Klosneuvirinae</taxon>
        <taxon>Catovirus</taxon>
    </lineage>
</organism>
<dbReference type="EMBL" id="KY684084">
    <property type="protein sequence ID" value="ARF09288.1"/>
    <property type="molecule type" value="Genomic_DNA"/>
</dbReference>
<gene>
    <name evidence="2" type="ORF">Catovirus_2_237</name>
</gene>
<proteinExistence type="predicted"/>
<name>A0A1V0SCA4_9VIRU</name>
<keyword evidence="1" id="KW-1133">Transmembrane helix</keyword>
<sequence length="104" mass="12221">MDFFSGSVPNLISNRSIKNMENMIKKVNPVKETSILDIFGSFYVNYIEPNMFVIIMFIILTLFLIYKYYTKEEPDIKKEMDITMDNMIDNEELSIESSPDPFNL</sequence>
<keyword evidence="1" id="KW-0812">Transmembrane</keyword>
<accession>A0A1V0SCA4</accession>
<reference evidence="2" key="1">
    <citation type="journal article" date="2017" name="Science">
        <title>Giant viruses with an expanded complement of translation system components.</title>
        <authorList>
            <person name="Schulz F."/>
            <person name="Yutin N."/>
            <person name="Ivanova N.N."/>
            <person name="Ortega D.R."/>
            <person name="Lee T.K."/>
            <person name="Vierheilig J."/>
            <person name="Daims H."/>
            <person name="Horn M."/>
            <person name="Wagner M."/>
            <person name="Jensen G.J."/>
            <person name="Kyrpides N.C."/>
            <person name="Koonin E.V."/>
            <person name="Woyke T."/>
        </authorList>
    </citation>
    <scope>NUCLEOTIDE SEQUENCE</scope>
    <source>
        <strain evidence="2">CTV1</strain>
    </source>
</reference>
<evidence type="ECO:0000256" key="1">
    <source>
        <dbReference type="SAM" id="Phobius"/>
    </source>
</evidence>
<feature type="transmembrane region" description="Helical" evidence="1">
    <location>
        <begin position="51"/>
        <end position="69"/>
    </location>
</feature>